<name>A0ACB9ZKB5_CATRO</name>
<dbReference type="EMBL" id="CM044708">
    <property type="protein sequence ID" value="KAI5648020.1"/>
    <property type="molecule type" value="Genomic_DNA"/>
</dbReference>
<keyword evidence="2" id="KW-1185">Reference proteome</keyword>
<gene>
    <name evidence="1" type="ORF">M9H77_34025</name>
</gene>
<comment type="caution">
    <text evidence="1">The sequence shown here is derived from an EMBL/GenBank/DDBJ whole genome shotgun (WGS) entry which is preliminary data.</text>
</comment>
<proteinExistence type="predicted"/>
<evidence type="ECO:0000313" key="2">
    <source>
        <dbReference type="Proteomes" id="UP001060085"/>
    </source>
</evidence>
<dbReference type="Proteomes" id="UP001060085">
    <property type="component" value="Linkage Group LG08"/>
</dbReference>
<reference evidence="2" key="1">
    <citation type="journal article" date="2023" name="Nat. Plants">
        <title>Single-cell RNA sequencing provides a high-resolution roadmap for understanding the multicellular compartmentation of specialized metabolism.</title>
        <authorList>
            <person name="Sun S."/>
            <person name="Shen X."/>
            <person name="Li Y."/>
            <person name="Li Y."/>
            <person name="Wang S."/>
            <person name="Li R."/>
            <person name="Zhang H."/>
            <person name="Shen G."/>
            <person name="Guo B."/>
            <person name="Wei J."/>
            <person name="Xu J."/>
            <person name="St-Pierre B."/>
            <person name="Chen S."/>
            <person name="Sun C."/>
        </authorList>
    </citation>
    <scope>NUCLEOTIDE SEQUENCE [LARGE SCALE GENOMIC DNA]</scope>
</reference>
<sequence>MLQSFLAALVKPPVVQGTMTVMVVVDHLVNHEKCLPDSAEGFRFLKLIQFPPTRSCSKSTRTRRRNGVSMATQKFENNLDLEVTGIVIGADLRLVAVAETAEHHKIAVAEVDGEADLAHFLAVVQQDSSNNLRREDDWLMRGPISPRQTNVEERRSLPT</sequence>
<accession>A0ACB9ZKB5</accession>
<organism evidence="1 2">
    <name type="scientific">Catharanthus roseus</name>
    <name type="common">Madagascar periwinkle</name>
    <name type="synonym">Vinca rosea</name>
    <dbReference type="NCBI Taxonomy" id="4058"/>
    <lineage>
        <taxon>Eukaryota</taxon>
        <taxon>Viridiplantae</taxon>
        <taxon>Streptophyta</taxon>
        <taxon>Embryophyta</taxon>
        <taxon>Tracheophyta</taxon>
        <taxon>Spermatophyta</taxon>
        <taxon>Magnoliopsida</taxon>
        <taxon>eudicotyledons</taxon>
        <taxon>Gunneridae</taxon>
        <taxon>Pentapetalae</taxon>
        <taxon>asterids</taxon>
        <taxon>lamiids</taxon>
        <taxon>Gentianales</taxon>
        <taxon>Apocynaceae</taxon>
        <taxon>Rauvolfioideae</taxon>
        <taxon>Vinceae</taxon>
        <taxon>Catharanthinae</taxon>
        <taxon>Catharanthus</taxon>
    </lineage>
</organism>
<protein>
    <submittedName>
        <fullName evidence="1">Uncharacterized protein</fullName>
    </submittedName>
</protein>
<evidence type="ECO:0000313" key="1">
    <source>
        <dbReference type="EMBL" id="KAI5648020.1"/>
    </source>
</evidence>